<reference evidence="1" key="1">
    <citation type="journal article" date="2012" name="Science">
        <title>Fermentation, hydrogen, and sulfur metabolism in multiple uncultivated bacterial phyla.</title>
        <authorList>
            <person name="Wrighton K.C."/>
            <person name="Thomas B.C."/>
            <person name="Sharon I."/>
            <person name="Miller C.S."/>
            <person name="Castelle C.J."/>
            <person name="VerBerkmoes N.C."/>
            <person name="Wilkins M.J."/>
            <person name="Hettich R.L."/>
            <person name="Lipton M.S."/>
            <person name="Williams K.H."/>
            <person name="Long P.E."/>
            <person name="Banfield J.F."/>
        </authorList>
    </citation>
    <scope>NUCLEOTIDE SEQUENCE [LARGE SCALE GENOMIC DNA]</scope>
</reference>
<accession>K1XXY1</accession>
<evidence type="ECO:0008006" key="2">
    <source>
        <dbReference type="Google" id="ProtNLM"/>
    </source>
</evidence>
<protein>
    <recommendedName>
        <fullName evidence="2">DprA winged helix domain-containing protein</fullName>
    </recommendedName>
</protein>
<gene>
    <name evidence="1" type="ORF">ACD_78C00247G0003</name>
</gene>
<name>K1XXY1_9BACT</name>
<dbReference type="AlphaFoldDB" id="K1XXY1"/>
<dbReference type="EMBL" id="AMFJ01034247">
    <property type="protein sequence ID" value="EKD29846.1"/>
    <property type="molecule type" value="Genomic_DNA"/>
</dbReference>
<evidence type="ECO:0000313" key="1">
    <source>
        <dbReference type="EMBL" id="EKD29846.1"/>
    </source>
</evidence>
<proteinExistence type="predicted"/>
<sequence>DGQAKLILSSEDILSEYQSVEVITWWYQTKSAITFDDAIEEAIYTLLSSESLDASAIGEKLTINITTVAFKLSMMEVKGLVEMGIGGEYEVR</sequence>
<comment type="caution">
    <text evidence="1">The sequence shown here is derived from an EMBL/GenBank/DDBJ whole genome shotgun (WGS) entry which is preliminary data.</text>
</comment>
<feature type="non-terminal residue" evidence="1">
    <location>
        <position position="1"/>
    </location>
</feature>
<organism evidence="1">
    <name type="scientific">uncultured bacterium</name>
    <name type="common">gcode 4</name>
    <dbReference type="NCBI Taxonomy" id="1234023"/>
    <lineage>
        <taxon>Bacteria</taxon>
        <taxon>environmental samples</taxon>
    </lineage>
</organism>